<dbReference type="AlphaFoldDB" id="A0A444VJ58"/>
<dbReference type="EMBL" id="JJMP01000008">
    <property type="protein sequence ID" value="RYC50782.1"/>
    <property type="molecule type" value="Genomic_DNA"/>
</dbReference>
<evidence type="ECO:0000313" key="2">
    <source>
        <dbReference type="Proteomes" id="UP000290261"/>
    </source>
</evidence>
<reference evidence="1 2" key="1">
    <citation type="submission" date="2014-04" db="EMBL/GenBank/DDBJ databases">
        <title>Whole genome of Muricauda olearia.</title>
        <authorList>
            <person name="Zhang X.-H."/>
            <person name="Tang K."/>
        </authorList>
    </citation>
    <scope>NUCLEOTIDE SEQUENCE [LARGE SCALE GENOMIC DNA]</scope>
    <source>
        <strain evidence="1 2">Th120</strain>
    </source>
</reference>
<sequence>MPIDLLGEIQHFLDQRANSSLEITLAYLDIHLFNEHKLLNRIVRENAKLRIHAPPSPGMPQMEVLDHLVFQFSFRFGLPTSKFSFESNALGMPRPLACGFLQINTDELDLQFTIEAPDPQLHILVQHCYVNPIHIKQVERQGVAQP</sequence>
<dbReference type="Proteomes" id="UP000290261">
    <property type="component" value="Unassembled WGS sequence"/>
</dbReference>
<name>A0A444VJ58_9FLAO</name>
<accession>A0A444VJ58</accession>
<organism evidence="1 2">
    <name type="scientific">Flagellimonas olearia</name>
    <dbReference type="NCBI Taxonomy" id="552546"/>
    <lineage>
        <taxon>Bacteria</taxon>
        <taxon>Pseudomonadati</taxon>
        <taxon>Bacteroidota</taxon>
        <taxon>Flavobacteriia</taxon>
        <taxon>Flavobacteriales</taxon>
        <taxon>Flavobacteriaceae</taxon>
        <taxon>Flagellimonas</taxon>
    </lineage>
</organism>
<keyword evidence="2" id="KW-1185">Reference proteome</keyword>
<protein>
    <submittedName>
        <fullName evidence="1">Uncharacterized protein</fullName>
    </submittedName>
</protein>
<evidence type="ECO:0000313" key="1">
    <source>
        <dbReference type="EMBL" id="RYC50782.1"/>
    </source>
</evidence>
<comment type="caution">
    <text evidence="1">The sequence shown here is derived from an EMBL/GenBank/DDBJ whole genome shotgun (WGS) entry which is preliminary data.</text>
</comment>
<gene>
    <name evidence="1" type="ORF">DN53_16830</name>
</gene>
<dbReference type="RefSeq" id="WP_129655090.1">
    <property type="nucleotide sequence ID" value="NZ_ML142912.1"/>
</dbReference>
<proteinExistence type="predicted"/>